<evidence type="ECO:0000313" key="3">
    <source>
        <dbReference type="Proteomes" id="UP000887540"/>
    </source>
</evidence>
<dbReference type="SUPFAM" id="SSF90250">
    <property type="entry name" value="Troponin coil-coiled subunits"/>
    <property type="match status" value="1"/>
</dbReference>
<evidence type="ECO:0000256" key="2">
    <source>
        <dbReference type="SAM" id="MobiDB-lite"/>
    </source>
</evidence>
<dbReference type="GO" id="GO:0045214">
    <property type="term" value="P:sarcomere organization"/>
    <property type="evidence" value="ECO:0007669"/>
    <property type="project" value="TreeGrafter"/>
</dbReference>
<name>A0A914C2T3_9BILA</name>
<dbReference type="Proteomes" id="UP000887540">
    <property type="component" value="Unplaced"/>
</dbReference>
<feature type="region of interest" description="Disordered" evidence="2">
    <location>
        <begin position="315"/>
        <end position="334"/>
    </location>
</feature>
<accession>A0A914C2T3</accession>
<evidence type="ECO:0000313" key="4">
    <source>
        <dbReference type="WBParaSite" id="ACRNAN_Path_1599.g6225.t1"/>
    </source>
</evidence>
<dbReference type="GO" id="GO:0006936">
    <property type="term" value="P:muscle contraction"/>
    <property type="evidence" value="ECO:0007669"/>
    <property type="project" value="TreeGrafter"/>
</dbReference>
<dbReference type="GO" id="GO:0005861">
    <property type="term" value="C:troponin complex"/>
    <property type="evidence" value="ECO:0007669"/>
    <property type="project" value="InterPro"/>
</dbReference>
<feature type="compositionally biased region" description="Basic and acidic residues" evidence="2">
    <location>
        <begin position="65"/>
        <end position="90"/>
    </location>
</feature>
<keyword evidence="3" id="KW-1185">Reference proteome</keyword>
<feature type="compositionally biased region" description="Basic and acidic residues" evidence="2">
    <location>
        <begin position="98"/>
        <end position="185"/>
    </location>
</feature>
<dbReference type="AlphaFoldDB" id="A0A914C2T3"/>
<reference evidence="4" key="1">
    <citation type="submission" date="2022-11" db="UniProtKB">
        <authorList>
            <consortium name="WormBaseParasite"/>
        </authorList>
    </citation>
    <scope>IDENTIFICATION</scope>
</reference>
<dbReference type="GO" id="GO:0005523">
    <property type="term" value="F:tropomyosin binding"/>
    <property type="evidence" value="ECO:0007669"/>
    <property type="project" value="TreeGrafter"/>
</dbReference>
<feature type="compositionally biased region" description="Acidic residues" evidence="2">
    <location>
        <begin position="38"/>
        <end position="64"/>
    </location>
</feature>
<feature type="region of interest" description="Disordered" evidence="2">
    <location>
        <begin position="1"/>
        <end position="238"/>
    </location>
</feature>
<feature type="region of interest" description="Disordered" evidence="2">
    <location>
        <begin position="359"/>
        <end position="378"/>
    </location>
</feature>
<feature type="compositionally biased region" description="Acidic residues" evidence="2">
    <location>
        <begin position="1"/>
        <end position="16"/>
    </location>
</feature>
<dbReference type="InterPro" id="IPR027707">
    <property type="entry name" value="TNNT"/>
</dbReference>
<organism evidence="3 4">
    <name type="scientific">Acrobeloides nanus</name>
    <dbReference type="NCBI Taxonomy" id="290746"/>
    <lineage>
        <taxon>Eukaryota</taxon>
        <taxon>Metazoa</taxon>
        <taxon>Ecdysozoa</taxon>
        <taxon>Nematoda</taxon>
        <taxon>Chromadorea</taxon>
        <taxon>Rhabditida</taxon>
        <taxon>Tylenchina</taxon>
        <taxon>Cephalobomorpha</taxon>
        <taxon>Cephaloboidea</taxon>
        <taxon>Cephalobidae</taxon>
        <taxon>Acrobeloides</taxon>
    </lineage>
</organism>
<feature type="region of interest" description="Disordered" evidence="2">
    <location>
        <begin position="389"/>
        <end position="440"/>
    </location>
</feature>
<dbReference type="InterPro" id="IPR001978">
    <property type="entry name" value="Troponin"/>
</dbReference>
<evidence type="ECO:0000256" key="1">
    <source>
        <dbReference type="ARBA" id="ARBA00008330"/>
    </source>
</evidence>
<comment type="similarity">
    <text evidence="1">Belongs to the troponin T family.</text>
</comment>
<dbReference type="Gene3D" id="1.20.5.350">
    <property type="match status" value="1"/>
</dbReference>
<dbReference type="WBParaSite" id="ACRNAN_Path_1599.g6225.t1">
    <property type="protein sequence ID" value="ACRNAN_Path_1599.g6225.t1"/>
    <property type="gene ID" value="ACRNAN_Path_1599.g6225"/>
</dbReference>
<dbReference type="GO" id="GO:0006937">
    <property type="term" value="P:regulation of muscle contraction"/>
    <property type="evidence" value="ECO:0007669"/>
    <property type="project" value="InterPro"/>
</dbReference>
<dbReference type="InterPro" id="IPR038077">
    <property type="entry name" value="Troponin_sf"/>
</dbReference>
<proteinExistence type="inferred from homology"/>
<dbReference type="Pfam" id="PF00992">
    <property type="entry name" value="Troponin"/>
    <property type="match status" value="1"/>
</dbReference>
<dbReference type="PANTHER" id="PTHR11521:SF7">
    <property type="entry name" value="TROPONIN T"/>
    <property type="match status" value="1"/>
</dbReference>
<sequence>MSSEEEYSEEEEEQEEAPAPPPAAEPAPAAAEEAKPEQEEEEEEEEEEKEEQEQPEAPQEDAPVEEAKPKRREVPQQQERDPETLTEAERAMLAAKKRHEEEEARKLLDSDQRRQLEKQQIEEDIIRIKQKKEERLKEREEEERKYAELRQAADERRRQEEEDRKNKIEADKRRKEEKKLREKELMSGAILGGFATEGGEGAGQAKRNFTVSKKQEGDGSEPTAAEKKSGITPEQREENKKAYINMVCRKMNVEDMLPNDIKDAVKKLHQRLTRLEGEKYDLEKRHDRQDYDLKELGERQKQVARNKALQRGLDVEEAANSPHPPKITVASKFDRQIDRRSYGDRKDLFENPFVAPAPKLVRGTARPPADWGRKKGTGVMDEIETLRKNLEPPKYVENAPLEGARPPVEPIPLQIPDEDAPEPAAAPKPEEPAEAQPVEA</sequence>
<dbReference type="PANTHER" id="PTHR11521">
    <property type="entry name" value="TROPONIN T"/>
    <property type="match status" value="1"/>
</dbReference>
<protein>
    <submittedName>
        <fullName evidence="4">Troponin T</fullName>
    </submittedName>
</protein>
<feature type="compositionally biased region" description="Basic and acidic residues" evidence="2">
    <location>
        <begin position="224"/>
        <end position="238"/>
    </location>
</feature>